<feature type="transmembrane region" description="Helical" evidence="1">
    <location>
        <begin position="12"/>
        <end position="30"/>
    </location>
</feature>
<dbReference type="EMBL" id="KZ825905">
    <property type="protein sequence ID" value="PYH92865.1"/>
    <property type="molecule type" value="Genomic_DNA"/>
</dbReference>
<accession>A0A319D635</accession>
<keyword evidence="1" id="KW-1133">Transmembrane helix</keyword>
<dbReference type="AlphaFoldDB" id="A0A319D635"/>
<proteinExistence type="predicted"/>
<dbReference type="Proteomes" id="UP000247810">
    <property type="component" value="Unassembled WGS sequence"/>
</dbReference>
<keyword evidence="3" id="KW-1185">Reference proteome</keyword>
<organism evidence="2 3">
    <name type="scientific">Aspergillus ellipticus CBS 707.79</name>
    <dbReference type="NCBI Taxonomy" id="1448320"/>
    <lineage>
        <taxon>Eukaryota</taxon>
        <taxon>Fungi</taxon>
        <taxon>Dikarya</taxon>
        <taxon>Ascomycota</taxon>
        <taxon>Pezizomycotina</taxon>
        <taxon>Eurotiomycetes</taxon>
        <taxon>Eurotiomycetidae</taxon>
        <taxon>Eurotiales</taxon>
        <taxon>Aspergillaceae</taxon>
        <taxon>Aspergillus</taxon>
        <taxon>Aspergillus subgen. Circumdati</taxon>
    </lineage>
</organism>
<keyword evidence="1" id="KW-0812">Transmembrane</keyword>
<protein>
    <submittedName>
        <fullName evidence="2">Uncharacterized protein</fullName>
    </submittedName>
</protein>
<dbReference type="VEuPathDB" id="FungiDB:BO71DRAFT_12513"/>
<gene>
    <name evidence="2" type="ORF">BO71DRAFT_12513</name>
</gene>
<name>A0A319D635_9EURO</name>
<keyword evidence="1" id="KW-0472">Membrane</keyword>
<sequence>MVVWCHMSWRGFFFIFIFFALFSLSVPVSLGISRDFFSISFPFVRSFIFSFFLSCRPPSPTPTLSDRRDSFPWADESLMATPG</sequence>
<evidence type="ECO:0000313" key="3">
    <source>
        <dbReference type="Proteomes" id="UP000247810"/>
    </source>
</evidence>
<evidence type="ECO:0000313" key="2">
    <source>
        <dbReference type="EMBL" id="PYH92865.1"/>
    </source>
</evidence>
<evidence type="ECO:0000256" key="1">
    <source>
        <dbReference type="SAM" id="Phobius"/>
    </source>
</evidence>
<reference evidence="2 3" key="1">
    <citation type="submission" date="2018-02" db="EMBL/GenBank/DDBJ databases">
        <title>The genomes of Aspergillus section Nigri reveals drivers in fungal speciation.</title>
        <authorList>
            <consortium name="DOE Joint Genome Institute"/>
            <person name="Vesth T.C."/>
            <person name="Nybo J."/>
            <person name="Theobald S."/>
            <person name="Brandl J."/>
            <person name="Frisvad J.C."/>
            <person name="Nielsen K.F."/>
            <person name="Lyhne E.K."/>
            <person name="Kogle M.E."/>
            <person name="Kuo A."/>
            <person name="Riley R."/>
            <person name="Clum A."/>
            <person name="Nolan M."/>
            <person name="Lipzen A."/>
            <person name="Salamov A."/>
            <person name="Henrissat B."/>
            <person name="Wiebenga A."/>
            <person name="De vries R.P."/>
            <person name="Grigoriev I.V."/>
            <person name="Mortensen U.H."/>
            <person name="Andersen M.R."/>
            <person name="Baker S.E."/>
        </authorList>
    </citation>
    <scope>NUCLEOTIDE SEQUENCE [LARGE SCALE GENOMIC DNA]</scope>
    <source>
        <strain evidence="2 3">CBS 707.79</strain>
    </source>
</reference>